<evidence type="ECO:0000313" key="2">
    <source>
        <dbReference type="Proteomes" id="UP001642540"/>
    </source>
</evidence>
<sequence length="86" mass="10291">MENFNTRNTEYDIPSGNFGWEIESIFSFIPTNEEMIKHDVFTNRKHWGIMPMSSFEWQKSQLESVRESGIPCLRNMWMPYKAHTVE</sequence>
<feature type="non-terminal residue" evidence="1">
    <location>
        <position position="86"/>
    </location>
</feature>
<dbReference type="Proteomes" id="UP001642540">
    <property type="component" value="Unassembled WGS sequence"/>
</dbReference>
<proteinExistence type="predicted"/>
<dbReference type="EMBL" id="CAXLJM020000116">
    <property type="protein sequence ID" value="CAL8137214.1"/>
    <property type="molecule type" value="Genomic_DNA"/>
</dbReference>
<comment type="caution">
    <text evidence="1">The sequence shown here is derived from an EMBL/GenBank/DDBJ whole genome shotgun (WGS) entry which is preliminary data.</text>
</comment>
<evidence type="ECO:0000313" key="1">
    <source>
        <dbReference type="EMBL" id="CAL8137214.1"/>
    </source>
</evidence>
<protein>
    <submittedName>
        <fullName evidence="1">Uncharacterized protein</fullName>
    </submittedName>
</protein>
<reference evidence="1 2" key="1">
    <citation type="submission" date="2024-08" db="EMBL/GenBank/DDBJ databases">
        <authorList>
            <person name="Cucini C."/>
            <person name="Frati F."/>
        </authorList>
    </citation>
    <scope>NUCLEOTIDE SEQUENCE [LARGE SCALE GENOMIC DNA]</scope>
</reference>
<accession>A0ABP1RVZ0</accession>
<gene>
    <name evidence="1" type="ORF">ODALV1_LOCUS26819</name>
</gene>
<name>A0ABP1RVZ0_9HEXA</name>
<organism evidence="1 2">
    <name type="scientific">Orchesella dallaii</name>
    <dbReference type="NCBI Taxonomy" id="48710"/>
    <lineage>
        <taxon>Eukaryota</taxon>
        <taxon>Metazoa</taxon>
        <taxon>Ecdysozoa</taxon>
        <taxon>Arthropoda</taxon>
        <taxon>Hexapoda</taxon>
        <taxon>Collembola</taxon>
        <taxon>Entomobryomorpha</taxon>
        <taxon>Entomobryoidea</taxon>
        <taxon>Orchesellidae</taxon>
        <taxon>Orchesellinae</taxon>
        <taxon>Orchesella</taxon>
    </lineage>
</organism>
<keyword evidence="2" id="KW-1185">Reference proteome</keyword>